<feature type="transmembrane region" description="Helical" evidence="6">
    <location>
        <begin position="65"/>
        <end position="86"/>
    </location>
</feature>
<evidence type="ECO:0000313" key="8">
    <source>
        <dbReference type="Proteomes" id="UP000799424"/>
    </source>
</evidence>
<dbReference type="Proteomes" id="UP000799424">
    <property type="component" value="Unassembled WGS sequence"/>
</dbReference>
<evidence type="ECO:0000256" key="6">
    <source>
        <dbReference type="SAM" id="Phobius"/>
    </source>
</evidence>
<keyword evidence="8" id="KW-1185">Reference proteome</keyword>
<evidence type="ECO:0000256" key="5">
    <source>
        <dbReference type="ARBA" id="ARBA00023136"/>
    </source>
</evidence>
<comment type="subcellular location">
    <subcellularLocation>
        <location evidence="1">Membrane</location>
        <topology evidence="1">Multi-pass membrane protein</topology>
    </subcellularLocation>
</comment>
<feature type="transmembrane region" description="Helical" evidence="6">
    <location>
        <begin position="126"/>
        <end position="147"/>
    </location>
</feature>
<organism evidence="7 8">
    <name type="scientific">Ophiobolus disseminans</name>
    <dbReference type="NCBI Taxonomy" id="1469910"/>
    <lineage>
        <taxon>Eukaryota</taxon>
        <taxon>Fungi</taxon>
        <taxon>Dikarya</taxon>
        <taxon>Ascomycota</taxon>
        <taxon>Pezizomycotina</taxon>
        <taxon>Dothideomycetes</taxon>
        <taxon>Pleosporomycetidae</taxon>
        <taxon>Pleosporales</taxon>
        <taxon>Pleosporineae</taxon>
        <taxon>Phaeosphaeriaceae</taxon>
        <taxon>Ophiobolus</taxon>
    </lineage>
</organism>
<comment type="similarity">
    <text evidence="2">Belongs to the acetate uptake transporter (AceTr) (TC 2.A.96) family.</text>
</comment>
<name>A0A6A6ZEU1_9PLEO</name>
<dbReference type="EMBL" id="MU006244">
    <property type="protein sequence ID" value="KAF2819652.1"/>
    <property type="molecule type" value="Genomic_DNA"/>
</dbReference>
<evidence type="ECO:0000256" key="1">
    <source>
        <dbReference type="ARBA" id="ARBA00004141"/>
    </source>
</evidence>
<proteinExistence type="inferred from homology"/>
<accession>A0A6A6ZEU1</accession>
<keyword evidence="4 6" id="KW-1133">Transmembrane helix</keyword>
<evidence type="ECO:0000256" key="4">
    <source>
        <dbReference type="ARBA" id="ARBA00022989"/>
    </source>
</evidence>
<dbReference type="InterPro" id="IPR000791">
    <property type="entry name" value="Gpr1/Fun34/SatP-like"/>
</dbReference>
<evidence type="ECO:0000256" key="2">
    <source>
        <dbReference type="ARBA" id="ARBA00005587"/>
    </source>
</evidence>
<dbReference type="OrthoDB" id="3648309at2759"/>
<evidence type="ECO:0000313" key="7">
    <source>
        <dbReference type="EMBL" id="KAF2819652.1"/>
    </source>
</evidence>
<evidence type="ECO:0000256" key="3">
    <source>
        <dbReference type="ARBA" id="ARBA00022692"/>
    </source>
</evidence>
<reference evidence="7" key="1">
    <citation type="journal article" date="2020" name="Stud. Mycol.">
        <title>101 Dothideomycetes genomes: a test case for predicting lifestyles and emergence of pathogens.</title>
        <authorList>
            <person name="Haridas S."/>
            <person name="Albert R."/>
            <person name="Binder M."/>
            <person name="Bloem J."/>
            <person name="Labutti K."/>
            <person name="Salamov A."/>
            <person name="Andreopoulos B."/>
            <person name="Baker S."/>
            <person name="Barry K."/>
            <person name="Bills G."/>
            <person name="Bluhm B."/>
            <person name="Cannon C."/>
            <person name="Castanera R."/>
            <person name="Culley D."/>
            <person name="Daum C."/>
            <person name="Ezra D."/>
            <person name="Gonzalez J."/>
            <person name="Henrissat B."/>
            <person name="Kuo A."/>
            <person name="Liang C."/>
            <person name="Lipzen A."/>
            <person name="Lutzoni F."/>
            <person name="Magnuson J."/>
            <person name="Mondo S."/>
            <person name="Nolan M."/>
            <person name="Ohm R."/>
            <person name="Pangilinan J."/>
            <person name="Park H.-J."/>
            <person name="Ramirez L."/>
            <person name="Alfaro M."/>
            <person name="Sun H."/>
            <person name="Tritt A."/>
            <person name="Yoshinaga Y."/>
            <person name="Zwiers L.-H."/>
            <person name="Turgeon B."/>
            <person name="Goodwin S."/>
            <person name="Spatafora J."/>
            <person name="Crous P."/>
            <person name="Grigoriev I."/>
        </authorList>
    </citation>
    <scope>NUCLEOTIDE SEQUENCE</scope>
    <source>
        <strain evidence="7">CBS 113818</strain>
    </source>
</reference>
<feature type="transmembrane region" description="Helical" evidence="6">
    <location>
        <begin position="92"/>
        <end position="114"/>
    </location>
</feature>
<protein>
    <recommendedName>
        <fullName evidence="9">Plasma membrane ammonium transporter</fullName>
    </recommendedName>
</protein>
<dbReference type="InterPro" id="IPR051633">
    <property type="entry name" value="AceTr"/>
</dbReference>
<dbReference type="Pfam" id="PF01184">
    <property type="entry name" value="Gpr1_Fun34_YaaH"/>
    <property type="match status" value="1"/>
</dbReference>
<evidence type="ECO:0008006" key="9">
    <source>
        <dbReference type="Google" id="ProtNLM"/>
    </source>
</evidence>
<feature type="transmembrane region" description="Helical" evidence="6">
    <location>
        <begin position="167"/>
        <end position="184"/>
    </location>
</feature>
<dbReference type="GO" id="GO:0015123">
    <property type="term" value="F:acetate transmembrane transporter activity"/>
    <property type="evidence" value="ECO:0007669"/>
    <property type="project" value="TreeGrafter"/>
</dbReference>
<keyword evidence="3 6" id="KW-0812">Transmembrane</keyword>
<dbReference type="PANTHER" id="PTHR31123">
    <property type="entry name" value="ACCUMULATION OF DYADS PROTEIN 2-RELATED"/>
    <property type="match status" value="1"/>
</dbReference>
<feature type="transmembrane region" description="Helical" evidence="6">
    <location>
        <begin position="228"/>
        <end position="249"/>
    </location>
</feature>
<feature type="transmembrane region" description="Helical" evidence="6">
    <location>
        <begin position="191"/>
        <end position="213"/>
    </location>
</feature>
<sequence>MATTTTTHEPIVHDSEADRIEKKPQLTHTTTNISLSPELFEKLYLAPKVPHAADHAGRYANATPLGFLGFVIATFTFSMVLMGWGGASGLPAVAGIFFFTGPVLLLLATIFLWVQAQFFPMMVCGLFCVFWLSFGLLQLPTLGLAAAYSPTGDAAAGAVSKEMNAVIALYLLVWGFALGTFWLFTIRINAVFAGIFGFVTLGSWVLSGAYWALSDGKFDKALKLQKAGGALLFVTAMLGWYMLFVIMAAEMRWSVNLPVGDLSHYWRKTDVELAAMENEKRE</sequence>
<dbReference type="AlphaFoldDB" id="A0A6A6ZEU1"/>
<keyword evidence="5 6" id="KW-0472">Membrane</keyword>
<gene>
    <name evidence="7" type="ORF">CC86DRAFT_362629</name>
</gene>
<dbReference type="GO" id="GO:0005886">
    <property type="term" value="C:plasma membrane"/>
    <property type="evidence" value="ECO:0007669"/>
    <property type="project" value="TreeGrafter"/>
</dbReference>
<dbReference type="PANTHER" id="PTHR31123:SF4">
    <property type="entry name" value="PROTEIN ALCS"/>
    <property type="match status" value="1"/>
</dbReference>